<evidence type="ECO:0000313" key="2">
    <source>
        <dbReference type="Proteomes" id="UP000072421"/>
    </source>
</evidence>
<gene>
    <name evidence="1" type="ORF">CFter6_2235</name>
</gene>
<reference evidence="1 2" key="1">
    <citation type="submission" date="2015-11" db="EMBL/GenBank/DDBJ databases">
        <title>Exploring the genomic traits of fungus-feeding bacterial genus Collimonas.</title>
        <authorList>
            <person name="Song C."/>
            <person name="Schmidt R."/>
            <person name="de Jager V."/>
            <person name="Krzyzanowska D."/>
            <person name="Jongedijk E."/>
            <person name="Cankar K."/>
            <person name="Beekwilder J."/>
            <person name="van Veen A."/>
            <person name="de Boer W."/>
            <person name="van Veen J.A."/>
            <person name="Garbeva P."/>
        </authorList>
    </citation>
    <scope>NUCLEOTIDE SEQUENCE [LARGE SCALE GENOMIC DNA]</scope>
    <source>
        <strain evidence="1 2">Ter6</strain>
    </source>
</reference>
<dbReference type="Proteomes" id="UP000072421">
    <property type="component" value="Chromosome"/>
</dbReference>
<dbReference type="AlphaFoldDB" id="A0A127PB04"/>
<proteinExistence type="predicted"/>
<sequence length="714" mass="80272">MSANLKLKRRIHASYFEAVLLRHTYQEFNLNEGLQLGKFTKSVQDGEIPGPLRTEFKVKQWRAKYALLDEGDDDDRSLFDAGLMIHDKADHIRSNLKVTFSENFRATTKIRAFAALANYNYCRLIELTHEAFSNAAAKQRELDPDAPIMMHELVALKLKLAVGAEFGPDEIVQAMVDGMEVPLKRILEKNPNLSGNPEFAKLDWDDMSLDFNLGNLWAHIEGLWDDCLWNKYIPTQKGRATKFAPKEDIWQLRYVVSRVRFNSLAREFAMYSLKFQKNLIYRGVLKLLAPMNVKALSKDGRRQVIQMSAFDPGSSDIDWLLTMRAYASEPYYKELLQEPQAKLFGATLDHVLVAWGVVSRASSVLRKGLALRKVEIGEEAETWLPTYASVLQVPALVRAVSIACGIDLSRSKALIDFFMFHGKSDQELWAQPLLPVSKDAVIPIFATTSSPNLRRLVDVWMKQLGVDLSLRGPAFEEHIRATIRTNIAQSPMLSASKCLERGVKFTAPNEREEEIDFVAMIGNIVIVGEVKCFLDPAEAKQTAMHRMKVIDAVTQVRRKADTVREHKEAFRVRAFQLGLELPVQFDVLPIVVLNSAIHCGFAVDGVPIVDEHILGVFFRGELVEMAISGSDGELTTVKKRVLYSSITEAAESAANYFSFPPQMEMLLAGVGKRWVPIPAVGEADWDAQFLALECVPKLPPSYREEATLAGLNVN</sequence>
<dbReference type="PATRIC" id="fig|158899.10.peg.2233"/>
<protein>
    <recommendedName>
        <fullName evidence="3">NERD domain-containing protein</fullName>
    </recommendedName>
</protein>
<dbReference type="EMBL" id="CP013232">
    <property type="protein sequence ID" value="AMO94923.1"/>
    <property type="molecule type" value="Genomic_DNA"/>
</dbReference>
<evidence type="ECO:0008006" key="3">
    <source>
        <dbReference type="Google" id="ProtNLM"/>
    </source>
</evidence>
<name>A0A127PB04_9BURK</name>
<evidence type="ECO:0000313" key="1">
    <source>
        <dbReference type="EMBL" id="AMO94923.1"/>
    </source>
</evidence>
<accession>A0A127PB04</accession>
<organism evidence="1">
    <name type="scientific">Collimonas fungivorans</name>
    <dbReference type="NCBI Taxonomy" id="158899"/>
    <lineage>
        <taxon>Bacteria</taxon>
        <taxon>Pseudomonadati</taxon>
        <taxon>Pseudomonadota</taxon>
        <taxon>Betaproteobacteria</taxon>
        <taxon>Burkholderiales</taxon>
        <taxon>Oxalobacteraceae</taxon>
        <taxon>Collimonas</taxon>
    </lineage>
</organism>